<dbReference type="EMBL" id="CM015714">
    <property type="protein sequence ID" value="KAF3688081.1"/>
    <property type="molecule type" value="Genomic_DNA"/>
</dbReference>
<dbReference type="AlphaFoldDB" id="A0A6G1PCQ5"/>
<name>A0A6G1PCQ5_CHAAH</name>
<dbReference type="Proteomes" id="UP000503349">
    <property type="component" value="Chromosome 3"/>
</dbReference>
<gene>
    <name evidence="1" type="ORF">EXN66_Car003753</name>
</gene>
<sequence length="85" mass="10608">MRNCLLLLNRVQRETFHFNTTQLNRNMNFIYSYDVLNRINVQRQFVFRRSEGIKQDKVKSRWRWRRWLSVEQKEWRSLSVSAETV</sequence>
<accession>A0A6G1PCQ5</accession>
<keyword evidence="2" id="KW-1185">Reference proteome</keyword>
<protein>
    <submittedName>
        <fullName evidence="1">Uncharacterized protein</fullName>
    </submittedName>
</protein>
<proteinExistence type="predicted"/>
<organism evidence="1 2">
    <name type="scientific">Channa argus</name>
    <name type="common">Northern snakehead</name>
    <name type="synonym">Ophicephalus argus</name>
    <dbReference type="NCBI Taxonomy" id="215402"/>
    <lineage>
        <taxon>Eukaryota</taxon>
        <taxon>Metazoa</taxon>
        <taxon>Chordata</taxon>
        <taxon>Craniata</taxon>
        <taxon>Vertebrata</taxon>
        <taxon>Euteleostomi</taxon>
        <taxon>Actinopterygii</taxon>
        <taxon>Neopterygii</taxon>
        <taxon>Teleostei</taxon>
        <taxon>Neoteleostei</taxon>
        <taxon>Acanthomorphata</taxon>
        <taxon>Anabantaria</taxon>
        <taxon>Anabantiformes</taxon>
        <taxon>Channoidei</taxon>
        <taxon>Channidae</taxon>
        <taxon>Channa</taxon>
    </lineage>
</organism>
<evidence type="ECO:0000313" key="2">
    <source>
        <dbReference type="Proteomes" id="UP000503349"/>
    </source>
</evidence>
<evidence type="ECO:0000313" key="1">
    <source>
        <dbReference type="EMBL" id="KAF3688081.1"/>
    </source>
</evidence>
<reference evidence="1 2" key="1">
    <citation type="submission" date="2019-02" db="EMBL/GenBank/DDBJ databases">
        <title>Opniocepnalus argus genome.</title>
        <authorList>
            <person name="Zhou C."/>
            <person name="Xiao S."/>
        </authorList>
    </citation>
    <scope>NUCLEOTIDE SEQUENCE [LARGE SCALE GENOMIC DNA]</scope>
    <source>
        <strain evidence="1">OARG1902GOOAL</strain>
        <tissue evidence="1">Muscle</tissue>
    </source>
</reference>
<reference evidence="2" key="2">
    <citation type="submission" date="2019-02" db="EMBL/GenBank/DDBJ databases">
        <title>Opniocepnalus argus Var Kimnra genome.</title>
        <authorList>
            <person name="Zhou C."/>
            <person name="Xiao S."/>
        </authorList>
    </citation>
    <scope>NUCLEOTIDE SEQUENCE [LARGE SCALE GENOMIC DNA]</scope>
</reference>